<gene>
    <name evidence="4" type="ORF">SLS53_007964</name>
</gene>
<dbReference type="EMBL" id="JAJSPL020000044">
    <property type="protein sequence ID" value="KAK7733970.1"/>
    <property type="molecule type" value="Genomic_DNA"/>
</dbReference>
<dbReference type="Proteomes" id="UP001320245">
    <property type="component" value="Unassembled WGS sequence"/>
</dbReference>
<evidence type="ECO:0000256" key="1">
    <source>
        <dbReference type="SAM" id="Phobius"/>
    </source>
</evidence>
<organism evidence="4 5">
    <name type="scientific">Cytospora paraplurivora</name>
    <dbReference type="NCBI Taxonomy" id="2898453"/>
    <lineage>
        <taxon>Eukaryota</taxon>
        <taxon>Fungi</taxon>
        <taxon>Dikarya</taxon>
        <taxon>Ascomycota</taxon>
        <taxon>Pezizomycotina</taxon>
        <taxon>Sordariomycetes</taxon>
        <taxon>Sordariomycetidae</taxon>
        <taxon>Diaporthales</taxon>
        <taxon>Cytosporaceae</taxon>
        <taxon>Cytospora</taxon>
    </lineage>
</organism>
<evidence type="ECO:0000256" key="2">
    <source>
        <dbReference type="SAM" id="SignalP"/>
    </source>
</evidence>
<dbReference type="PANTHER" id="PTHR36853">
    <property type="entry name" value="EXPRESSED PROTEIN"/>
    <property type="match status" value="1"/>
</dbReference>
<keyword evidence="2" id="KW-0732">Signal</keyword>
<comment type="caution">
    <text evidence="4">The sequence shown here is derived from an EMBL/GenBank/DDBJ whole genome shotgun (WGS) entry which is preliminary data.</text>
</comment>
<evidence type="ECO:0000313" key="5">
    <source>
        <dbReference type="Proteomes" id="UP001320245"/>
    </source>
</evidence>
<keyword evidence="1" id="KW-0472">Membrane</keyword>
<feature type="chain" id="PRO_5042927514" description="Vacuolar sorting protein Vps3844 C-terminal domain-containing protein" evidence="2">
    <location>
        <begin position="19"/>
        <end position="401"/>
    </location>
</feature>
<dbReference type="GO" id="GO:0005783">
    <property type="term" value="C:endoplasmic reticulum"/>
    <property type="evidence" value="ECO:0007669"/>
    <property type="project" value="TreeGrafter"/>
</dbReference>
<keyword evidence="1" id="KW-0812">Transmembrane</keyword>
<reference evidence="4 5" key="1">
    <citation type="journal article" date="2023" name="PLoS ONE">
        <title>Cytospora paraplurivora sp. nov. isolated from orchards with fruit tree decline syndrome in Ontario, Canada.</title>
        <authorList>
            <person name="Ilyukhin E."/>
            <person name="Nguyen H.D.T."/>
            <person name="Castle A.J."/>
            <person name="Ellouze W."/>
        </authorList>
    </citation>
    <scope>NUCLEOTIDE SEQUENCE [LARGE SCALE GENOMIC DNA]</scope>
    <source>
        <strain evidence="4 5">FDS-564</strain>
    </source>
</reference>
<keyword evidence="5" id="KW-1185">Reference proteome</keyword>
<feature type="transmembrane region" description="Helical" evidence="1">
    <location>
        <begin position="360"/>
        <end position="382"/>
    </location>
</feature>
<sequence length="401" mass="42903">MRLLNGLALAGLTGLSVGATSEPAEVYILSSTPYRYSSSSSQPTLQLPRQLVRDILFQRVTDGSHLSSVVDDDKVLSHISKYGGTPKPLFGEESESIAPSQLVVLLEGATEKNVKPLKDQIQQKGHDIAFEISDAPSRKANQHLVDIEFAAMGVSGSCDVAAAVNPYDSCWNGMSLVVKYDVTKHPDALETLVDEFPSLSKAIASGTLEATLVFIPESTRSSKHAYWTNATPTGHQRRLDETPITDIKTDPKTDKVATSPAKSPASEAIELTYNAGAAADKVNLGCFTSYSSCVTATNNCTGHGKCLDKFAIPGKEFQEGDRQCFTCSCLSTKKFPEQETSKHVHWGGAYCQKIDVSSPFWLIASTTVILVGLVAGSIGLLFNVGEEKLPGVIGAGVSRSK</sequence>
<evidence type="ECO:0000259" key="3">
    <source>
        <dbReference type="Pfam" id="PF12955"/>
    </source>
</evidence>
<feature type="signal peptide" evidence="2">
    <location>
        <begin position="1"/>
        <end position="18"/>
    </location>
</feature>
<evidence type="ECO:0000313" key="4">
    <source>
        <dbReference type="EMBL" id="KAK7733970.1"/>
    </source>
</evidence>
<dbReference type="PANTHER" id="PTHR36853:SF1">
    <property type="entry name" value="DUF3844 DOMAIN-CONTAINING PROTEIN"/>
    <property type="match status" value="1"/>
</dbReference>
<dbReference type="InterPro" id="IPR024382">
    <property type="entry name" value="Vps3844_C"/>
</dbReference>
<protein>
    <recommendedName>
        <fullName evidence="3">Vacuolar sorting protein Vps3844 C-terminal domain-containing protein</fullName>
    </recommendedName>
</protein>
<dbReference type="Pfam" id="PF12955">
    <property type="entry name" value="Vps3844_C"/>
    <property type="match status" value="1"/>
</dbReference>
<dbReference type="AlphaFoldDB" id="A0AAN9TZY4"/>
<proteinExistence type="predicted"/>
<name>A0AAN9TZY4_9PEZI</name>
<feature type="domain" description="Vacuolar sorting protein Vps3844 C-terminal" evidence="3">
    <location>
        <begin position="286"/>
        <end position="395"/>
    </location>
</feature>
<accession>A0AAN9TZY4</accession>
<dbReference type="InterPro" id="IPR053065">
    <property type="entry name" value="Archenteron_Induction-Rel"/>
</dbReference>
<keyword evidence="1" id="KW-1133">Transmembrane helix</keyword>